<dbReference type="PANTHER" id="PTHR33429">
    <property type="entry name" value="OS02G0708000 PROTEIN-RELATED"/>
    <property type="match status" value="1"/>
</dbReference>
<dbReference type="Proteomes" id="UP000593564">
    <property type="component" value="Unassembled WGS sequence"/>
</dbReference>
<keyword evidence="2" id="KW-0812">Transmembrane</keyword>
<evidence type="ECO:0000313" key="3">
    <source>
        <dbReference type="EMBL" id="KAF5951697.1"/>
    </source>
</evidence>
<proteinExistence type="predicted"/>
<name>A0A7J7HGX9_CAMSI</name>
<gene>
    <name evidence="3" type="ORF">HYC85_009641</name>
</gene>
<comment type="caution">
    <text evidence="3">The sequence shown here is derived from an EMBL/GenBank/DDBJ whole genome shotgun (WGS) entry which is preliminary data.</text>
</comment>
<dbReference type="PANTHER" id="PTHR33429:SF2">
    <property type="entry name" value="OS01G0888850 PROTEIN"/>
    <property type="match status" value="1"/>
</dbReference>
<feature type="region of interest" description="Disordered" evidence="1">
    <location>
        <begin position="82"/>
        <end position="140"/>
    </location>
</feature>
<accession>A0A7J7HGX9</accession>
<evidence type="ECO:0000256" key="2">
    <source>
        <dbReference type="SAM" id="Phobius"/>
    </source>
</evidence>
<keyword evidence="2" id="KW-1133">Transmembrane helix</keyword>
<organism evidence="3 4">
    <name type="scientific">Camellia sinensis</name>
    <name type="common">Tea plant</name>
    <name type="synonym">Thea sinensis</name>
    <dbReference type="NCBI Taxonomy" id="4442"/>
    <lineage>
        <taxon>Eukaryota</taxon>
        <taxon>Viridiplantae</taxon>
        <taxon>Streptophyta</taxon>
        <taxon>Embryophyta</taxon>
        <taxon>Tracheophyta</taxon>
        <taxon>Spermatophyta</taxon>
        <taxon>Magnoliopsida</taxon>
        <taxon>eudicotyledons</taxon>
        <taxon>Gunneridae</taxon>
        <taxon>Pentapetalae</taxon>
        <taxon>asterids</taxon>
        <taxon>Ericales</taxon>
        <taxon>Theaceae</taxon>
        <taxon>Camellia</taxon>
    </lineage>
</organism>
<feature type="compositionally biased region" description="Pro residues" evidence="1">
    <location>
        <begin position="86"/>
        <end position="99"/>
    </location>
</feature>
<dbReference type="AlphaFoldDB" id="A0A7J7HGX9"/>
<evidence type="ECO:0000256" key="1">
    <source>
        <dbReference type="SAM" id="MobiDB-lite"/>
    </source>
</evidence>
<evidence type="ECO:0000313" key="4">
    <source>
        <dbReference type="Proteomes" id="UP000593564"/>
    </source>
</evidence>
<sequence>MSASIEPQQPPPPPPIEVIEQAYTAHSGHGSIGPVIAVLAVITILGAIAVVIGRLCSGRRIMGHGQYDFEGWVEAKCGSCINGRVDPPPAHPPPPPPPRSSSGAVGCGDAVAAVVSAEAPREAKDEGVTRQHNPSESAGS</sequence>
<keyword evidence="2" id="KW-0472">Membrane</keyword>
<dbReference type="EMBL" id="JACBKZ010000004">
    <property type="protein sequence ID" value="KAF5951697.1"/>
    <property type="molecule type" value="Genomic_DNA"/>
</dbReference>
<protein>
    <submittedName>
        <fullName evidence="3">Uncharacterized protein</fullName>
    </submittedName>
</protein>
<feature type="transmembrane region" description="Helical" evidence="2">
    <location>
        <begin position="32"/>
        <end position="52"/>
    </location>
</feature>
<reference evidence="4" key="1">
    <citation type="journal article" date="2020" name="Nat. Commun.">
        <title>Genome assembly of wild tea tree DASZ reveals pedigree and selection history of tea varieties.</title>
        <authorList>
            <person name="Zhang W."/>
            <person name="Zhang Y."/>
            <person name="Qiu H."/>
            <person name="Guo Y."/>
            <person name="Wan H."/>
            <person name="Zhang X."/>
            <person name="Scossa F."/>
            <person name="Alseekh S."/>
            <person name="Zhang Q."/>
            <person name="Wang P."/>
            <person name="Xu L."/>
            <person name="Schmidt M.H."/>
            <person name="Jia X."/>
            <person name="Li D."/>
            <person name="Zhu A."/>
            <person name="Guo F."/>
            <person name="Chen W."/>
            <person name="Ni D."/>
            <person name="Usadel B."/>
            <person name="Fernie A.R."/>
            <person name="Wen W."/>
        </authorList>
    </citation>
    <scope>NUCLEOTIDE SEQUENCE [LARGE SCALE GENOMIC DNA]</scope>
    <source>
        <strain evidence="4">cv. G240</strain>
    </source>
</reference>
<feature type="compositionally biased region" description="Low complexity" evidence="1">
    <location>
        <begin position="100"/>
        <end position="117"/>
    </location>
</feature>
<reference evidence="3 4" key="2">
    <citation type="submission" date="2020-07" db="EMBL/GenBank/DDBJ databases">
        <title>Genome assembly of wild tea tree DASZ reveals pedigree and selection history of tea varieties.</title>
        <authorList>
            <person name="Zhang W."/>
        </authorList>
    </citation>
    <scope>NUCLEOTIDE SEQUENCE [LARGE SCALE GENOMIC DNA]</scope>
    <source>
        <strain evidence="4">cv. G240</strain>
        <tissue evidence="3">Leaf</tissue>
    </source>
</reference>
<keyword evidence="4" id="KW-1185">Reference proteome</keyword>
<feature type="compositionally biased region" description="Polar residues" evidence="1">
    <location>
        <begin position="130"/>
        <end position="140"/>
    </location>
</feature>
<feature type="compositionally biased region" description="Basic and acidic residues" evidence="1">
    <location>
        <begin position="119"/>
        <end position="129"/>
    </location>
</feature>